<dbReference type="InterPro" id="IPR027619">
    <property type="entry name" value="C-S_lyase_PatB-like"/>
</dbReference>
<gene>
    <name evidence="7" type="ORF">FGD71_008245</name>
</gene>
<organism evidence="7 8">
    <name type="scientific">Streptomyces sporangiiformans</name>
    <dbReference type="NCBI Taxonomy" id="2315329"/>
    <lineage>
        <taxon>Bacteria</taxon>
        <taxon>Bacillati</taxon>
        <taxon>Actinomycetota</taxon>
        <taxon>Actinomycetes</taxon>
        <taxon>Kitasatosporales</taxon>
        <taxon>Streptomycetaceae</taxon>
        <taxon>Streptomyces</taxon>
    </lineage>
</organism>
<evidence type="ECO:0000256" key="5">
    <source>
        <dbReference type="ARBA" id="ARBA00037974"/>
    </source>
</evidence>
<dbReference type="PANTHER" id="PTHR43525:SF1">
    <property type="entry name" value="PROTEIN MALY"/>
    <property type="match status" value="1"/>
</dbReference>
<dbReference type="EMBL" id="VCHX02000079">
    <property type="protein sequence ID" value="TPQ22661.1"/>
    <property type="molecule type" value="Genomic_DNA"/>
</dbReference>
<dbReference type="SUPFAM" id="SSF53383">
    <property type="entry name" value="PLP-dependent transferases"/>
    <property type="match status" value="1"/>
</dbReference>
<dbReference type="CDD" id="cd00609">
    <property type="entry name" value="AAT_like"/>
    <property type="match status" value="1"/>
</dbReference>
<comment type="similarity">
    <text evidence="5">Belongs to the class-II pyridoxal-phosphate-dependent aminotransferase family. MalY/PatB cystathionine beta-lyase subfamily.</text>
</comment>
<dbReference type="NCBIfam" id="TIGR04350">
    <property type="entry name" value="C_S_lyase_PatB"/>
    <property type="match status" value="1"/>
</dbReference>
<dbReference type="InterPro" id="IPR015424">
    <property type="entry name" value="PyrdxlP-dep_Trfase"/>
</dbReference>
<dbReference type="InterPro" id="IPR015421">
    <property type="entry name" value="PyrdxlP-dep_Trfase_major"/>
</dbReference>
<keyword evidence="3" id="KW-0663">Pyridoxal phosphate</keyword>
<dbReference type="AlphaFoldDB" id="A0A505DNM0"/>
<comment type="caution">
    <text evidence="7">The sequence shown here is derived from an EMBL/GenBank/DDBJ whole genome shotgun (WGS) entry which is preliminary data.</text>
</comment>
<dbReference type="PANTHER" id="PTHR43525">
    <property type="entry name" value="PROTEIN MALY"/>
    <property type="match status" value="1"/>
</dbReference>
<dbReference type="Pfam" id="PF00155">
    <property type="entry name" value="Aminotran_1_2"/>
    <property type="match status" value="1"/>
</dbReference>
<sequence>MTTRPTKAMPTATAEHGADPDFDTVYDRAAFGSAKWANQWDEFSPRVRGEDLLSLWTADMDFRAPTTVIDRLRAAADHGIYGYTLRDPEHFRIVQNWFTVRHGWTPPVETLLPAPAIMSSVAAILRTFTAPGDGVIVQSPVYSPNFEAITGNHRRLLVNRLRLIDNRYEFDLDNLAELAASGAKVLLLCNPHNPSGRSWTADELLAVNDICARHDLLVISDEIHCDIRLNGRPHVAYASISSDAARRAFICTAPTKTFNLAGLPSATLSVADPSLRSELLNAMRASFMINAHYFGRLALETAYTTGGPWLDRLTDYLKGNVAFVHEFVQERLPEITPMPPDASFLVWLEARELDARVGGLHQFLVDRAAVNLYDGRVYGPGGEGYVRLNVGCPRKVLTEALERIDRALSR</sequence>
<feature type="domain" description="Aminotransferase class I/classII large" evidence="6">
    <location>
        <begin position="120"/>
        <end position="404"/>
    </location>
</feature>
<dbReference type="InterPro" id="IPR015422">
    <property type="entry name" value="PyrdxlP-dep_Trfase_small"/>
</dbReference>
<name>A0A505DNM0_9ACTN</name>
<evidence type="ECO:0000313" key="8">
    <source>
        <dbReference type="Proteomes" id="UP000317378"/>
    </source>
</evidence>
<dbReference type="GO" id="GO:0030170">
    <property type="term" value="F:pyridoxal phosphate binding"/>
    <property type="evidence" value="ECO:0007669"/>
    <property type="project" value="InterPro"/>
</dbReference>
<protein>
    <recommendedName>
        <fullName evidence="2">cysteine-S-conjugate beta-lyase</fullName>
        <ecNumber evidence="2">4.4.1.13</ecNumber>
    </recommendedName>
</protein>
<keyword evidence="8" id="KW-1185">Reference proteome</keyword>
<proteinExistence type="inferred from homology"/>
<evidence type="ECO:0000256" key="1">
    <source>
        <dbReference type="ARBA" id="ARBA00001933"/>
    </source>
</evidence>
<dbReference type="GO" id="GO:0047804">
    <property type="term" value="F:cysteine-S-conjugate beta-lyase activity"/>
    <property type="evidence" value="ECO:0007669"/>
    <property type="project" value="UniProtKB-EC"/>
</dbReference>
<evidence type="ECO:0000256" key="3">
    <source>
        <dbReference type="ARBA" id="ARBA00022898"/>
    </source>
</evidence>
<evidence type="ECO:0000313" key="7">
    <source>
        <dbReference type="EMBL" id="TPQ22661.1"/>
    </source>
</evidence>
<evidence type="ECO:0000256" key="4">
    <source>
        <dbReference type="ARBA" id="ARBA00023239"/>
    </source>
</evidence>
<dbReference type="Gene3D" id="3.90.1150.10">
    <property type="entry name" value="Aspartate Aminotransferase, domain 1"/>
    <property type="match status" value="1"/>
</dbReference>
<evidence type="ECO:0000256" key="2">
    <source>
        <dbReference type="ARBA" id="ARBA00012224"/>
    </source>
</evidence>
<dbReference type="RefSeq" id="WP_119099732.1">
    <property type="nucleotide sequence ID" value="NZ_QXMJ01000079.1"/>
</dbReference>
<dbReference type="OrthoDB" id="3224382at2"/>
<dbReference type="EC" id="4.4.1.13" evidence="2"/>
<dbReference type="Proteomes" id="UP000317378">
    <property type="component" value="Unassembled WGS sequence"/>
</dbReference>
<reference evidence="7 8" key="1">
    <citation type="submission" date="2019-06" db="EMBL/GenBank/DDBJ databases">
        <title>Streptomyces sporangiiformans sp. nov., a novel actinomycete isolated from soil in Mount Song.</title>
        <authorList>
            <person name="Han L."/>
        </authorList>
    </citation>
    <scope>NUCLEOTIDE SEQUENCE [LARGE SCALE GENOMIC DNA]</scope>
    <source>
        <strain evidence="7 8">NEAU-SSA 1</strain>
    </source>
</reference>
<dbReference type="InterPro" id="IPR051798">
    <property type="entry name" value="Class-II_PLP-Dep_Aminotrans"/>
</dbReference>
<evidence type="ECO:0000259" key="6">
    <source>
        <dbReference type="Pfam" id="PF00155"/>
    </source>
</evidence>
<dbReference type="Gene3D" id="3.40.640.10">
    <property type="entry name" value="Type I PLP-dependent aspartate aminotransferase-like (Major domain)"/>
    <property type="match status" value="1"/>
</dbReference>
<dbReference type="InterPro" id="IPR004839">
    <property type="entry name" value="Aminotransferase_I/II_large"/>
</dbReference>
<keyword evidence="4 7" id="KW-0456">Lyase</keyword>
<accession>A0A505DNM0</accession>
<comment type="cofactor">
    <cofactor evidence="1">
        <name>pyridoxal 5'-phosphate</name>
        <dbReference type="ChEBI" id="CHEBI:597326"/>
    </cofactor>
</comment>